<organism evidence="2 3">
    <name type="scientific">Austropuccinia psidii MF-1</name>
    <dbReference type="NCBI Taxonomy" id="1389203"/>
    <lineage>
        <taxon>Eukaryota</taxon>
        <taxon>Fungi</taxon>
        <taxon>Dikarya</taxon>
        <taxon>Basidiomycota</taxon>
        <taxon>Pucciniomycotina</taxon>
        <taxon>Pucciniomycetes</taxon>
        <taxon>Pucciniales</taxon>
        <taxon>Sphaerophragmiaceae</taxon>
        <taxon>Austropuccinia</taxon>
    </lineage>
</organism>
<dbReference type="OrthoDB" id="3250101at2759"/>
<gene>
    <name evidence="2" type="ORF">O181_102815</name>
</gene>
<dbReference type="PANTHER" id="PTHR24559:SF444">
    <property type="entry name" value="REVERSE TRANSCRIPTASE DOMAIN-CONTAINING PROTEIN"/>
    <property type="match status" value="1"/>
</dbReference>
<dbReference type="Pfam" id="PF00078">
    <property type="entry name" value="RVT_1"/>
    <property type="match status" value="1"/>
</dbReference>
<feature type="domain" description="Reverse transcriptase" evidence="1">
    <location>
        <begin position="92"/>
        <end position="245"/>
    </location>
</feature>
<dbReference type="Gene3D" id="3.10.10.10">
    <property type="entry name" value="HIV Type 1 Reverse Transcriptase, subunit A, domain 1"/>
    <property type="match status" value="1"/>
</dbReference>
<dbReference type="Gene3D" id="3.30.70.270">
    <property type="match status" value="1"/>
</dbReference>
<evidence type="ECO:0000259" key="1">
    <source>
        <dbReference type="Pfam" id="PF00078"/>
    </source>
</evidence>
<reference evidence="2" key="1">
    <citation type="submission" date="2021-03" db="EMBL/GenBank/DDBJ databases">
        <title>Draft genome sequence of rust myrtle Austropuccinia psidii MF-1, a brazilian biotype.</title>
        <authorList>
            <person name="Quecine M.C."/>
            <person name="Pachon D.M.R."/>
            <person name="Bonatelli M.L."/>
            <person name="Correr F.H."/>
            <person name="Franceschini L.M."/>
            <person name="Leite T.F."/>
            <person name="Margarido G.R.A."/>
            <person name="Almeida C.A."/>
            <person name="Ferrarezi J.A."/>
            <person name="Labate C.A."/>
        </authorList>
    </citation>
    <scope>NUCLEOTIDE SEQUENCE</scope>
    <source>
        <strain evidence="2">MF-1</strain>
    </source>
</reference>
<keyword evidence="3" id="KW-1185">Reference proteome</keyword>
<name>A0A9Q3JGZ9_9BASI</name>
<dbReference type="PANTHER" id="PTHR24559">
    <property type="entry name" value="TRANSPOSON TY3-I GAG-POL POLYPROTEIN"/>
    <property type="match status" value="1"/>
</dbReference>
<feature type="non-terminal residue" evidence="2">
    <location>
        <position position="1"/>
    </location>
</feature>
<dbReference type="AlphaFoldDB" id="A0A9Q3JGZ9"/>
<dbReference type="InterPro" id="IPR043502">
    <property type="entry name" value="DNA/RNA_pol_sf"/>
</dbReference>
<comment type="caution">
    <text evidence="2">The sequence shown here is derived from an EMBL/GenBank/DDBJ whole genome shotgun (WGS) entry which is preliminary data.</text>
</comment>
<sequence length="288" mass="32736">RLIALLLKYKNAFATDKEPLGALTGHGVDIIIDVENPHRPLLSRPAYQASPRAREALEVHIKELIYLGVLRKAGHNEQVEVTTPVIIAWNSAKSRMVGDVRALNTYTIPDRYPIPRIHETLTQLSKARLITAMDYLKGFHQNVLSEKAKKLMRIIVHCGIFEYLRMPFGIKNAPSHCQRMMNTIFPEESSEGWLIIYIDDIILCSETWDSHLTILERVLQNIVQVNMKISLNKCHFAYSELKALGNVVSGLSLGRDKKKVGRLLLKPIPQTKKKCNHFQDLLVITDSI</sequence>
<dbReference type="SUPFAM" id="SSF56672">
    <property type="entry name" value="DNA/RNA polymerases"/>
    <property type="match status" value="1"/>
</dbReference>
<dbReference type="Proteomes" id="UP000765509">
    <property type="component" value="Unassembled WGS sequence"/>
</dbReference>
<dbReference type="InterPro" id="IPR043128">
    <property type="entry name" value="Rev_trsase/Diguanyl_cyclase"/>
</dbReference>
<dbReference type="InterPro" id="IPR053134">
    <property type="entry name" value="RNA-dir_DNA_polymerase"/>
</dbReference>
<evidence type="ECO:0000313" key="3">
    <source>
        <dbReference type="Proteomes" id="UP000765509"/>
    </source>
</evidence>
<protein>
    <recommendedName>
        <fullName evidence="1">Reverse transcriptase domain-containing protein</fullName>
    </recommendedName>
</protein>
<accession>A0A9Q3JGZ9</accession>
<dbReference type="CDD" id="cd01647">
    <property type="entry name" value="RT_LTR"/>
    <property type="match status" value="1"/>
</dbReference>
<evidence type="ECO:0000313" key="2">
    <source>
        <dbReference type="EMBL" id="MBW0563100.1"/>
    </source>
</evidence>
<proteinExistence type="predicted"/>
<dbReference type="InterPro" id="IPR000477">
    <property type="entry name" value="RT_dom"/>
</dbReference>
<dbReference type="EMBL" id="AVOT02073709">
    <property type="protein sequence ID" value="MBW0563100.1"/>
    <property type="molecule type" value="Genomic_DNA"/>
</dbReference>